<dbReference type="GO" id="GO:0009877">
    <property type="term" value="P:nodulation"/>
    <property type="evidence" value="ECO:0007669"/>
    <property type="project" value="UniProtKB-KW"/>
</dbReference>
<dbReference type="FunFam" id="2.60.40.420:FF:000034">
    <property type="entry name" value="Cupredoxin superfamily protein"/>
    <property type="match status" value="1"/>
</dbReference>
<keyword evidence="4" id="KW-0336">GPI-anchor</keyword>
<feature type="compositionally biased region" description="Pro residues" evidence="12">
    <location>
        <begin position="209"/>
        <end position="221"/>
    </location>
</feature>
<keyword evidence="3" id="KW-1003">Cell membrane</keyword>
<keyword evidence="7" id="KW-1015">Disulfide bond</keyword>
<comment type="subcellular location">
    <subcellularLocation>
        <location evidence="1">Cell membrane</location>
        <topology evidence="1">Lipid-anchor</topology>
        <topology evidence="1">GPI-anchor</topology>
    </subcellularLocation>
</comment>
<feature type="chain" id="PRO_5038408091" description="Phytocyanin domain-containing protein" evidence="13">
    <location>
        <begin position="27"/>
        <end position="264"/>
    </location>
</feature>
<evidence type="ECO:0000256" key="5">
    <source>
        <dbReference type="ARBA" id="ARBA00022729"/>
    </source>
</evidence>
<dbReference type="InterPro" id="IPR008972">
    <property type="entry name" value="Cupredoxin"/>
</dbReference>
<accession>A0A9D4YLU2</accession>
<reference evidence="15 16" key="1">
    <citation type="journal article" date="2022" name="Nat. Genet.">
        <title>Improved pea reference genome and pan-genome highlight genomic features and evolutionary characteristics.</title>
        <authorList>
            <person name="Yang T."/>
            <person name="Liu R."/>
            <person name="Luo Y."/>
            <person name="Hu S."/>
            <person name="Wang D."/>
            <person name="Wang C."/>
            <person name="Pandey M.K."/>
            <person name="Ge S."/>
            <person name="Xu Q."/>
            <person name="Li N."/>
            <person name="Li G."/>
            <person name="Huang Y."/>
            <person name="Saxena R.K."/>
            <person name="Ji Y."/>
            <person name="Li M."/>
            <person name="Yan X."/>
            <person name="He Y."/>
            <person name="Liu Y."/>
            <person name="Wang X."/>
            <person name="Xiang C."/>
            <person name="Varshney R.K."/>
            <person name="Ding H."/>
            <person name="Gao S."/>
            <person name="Zong X."/>
        </authorList>
    </citation>
    <scope>NUCLEOTIDE SEQUENCE [LARGE SCALE GENOMIC DNA]</scope>
    <source>
        <strain evidence="15 16">cv. Zhongwan 6</strain>
    </source>
</reference>
<evidence type="ECO:0000256" key="6">
    <source>
        <dbReference type="ARBA" id="ARBA00023136"/>
    </source>
</evidence>
<dbReference type="PANTHER" id="PTHR33021:SF189">
    <property type="entry name" value="CUCUMBER PEELING CUPREDOXIN-LIKE"/>
    <property type="match status" value="1"/>
</dbReference>
<dbReference type="PANTHER" id="PTHR33021">
    <property type="entry name" value="BLUE COPPER PROTEIN"/>
    <property type="match status" value="1"/>
</dbReference>
<keyword evidence="2" id="KW-0536">Nodulation</keyword>
<dbReference type="AlphaFoldDB" id="A0A9D4YLU2"/>
<keyword evidence="6" id="KW-0472">Membrane</keyword>
<feature type="domain" description="Phytocyanin" evidence="14">
    <location>
        <begin position="27"/>
        <end position="131"/>
    </location>
</feature>
<evidence type="ECO:0000256" key="4">
    <source>
        <dbReference type="ARBA" id="ARBA00022622"/>
    </source>
</evidence>
<proteinExistence type="inferred from homology"/>
<organism evidence="15 16">
    <name type="scientific">Pisum sativum</name>
    <name type="common">Garden pea</name>
    <name type="synonym">Lathyrus oleraceus</name>
    <dbReference type="NCBI Taxonomy" id="3888"/>
    <lineage>
        <taxon>Eukaryota</taxon>
        <taxon>Viridiplantae</taxon>
        <taxon>Streptophyta</taxon>
        <taxon>Embryophyta</taxon>
        <taxon>Tracheophyta</taxon>
        <taxon>Spermatophyta</taxon>
        <taxon>Magnoliopsida</taxon>
        <taxon>eudicotyledons</taxon>
        <taxon>Gunneridae</taxon>
        <taxon>Pentapetalae</taxon>
        <taxon>rosids</taxon>
        <taxon>fabids</taxon>
        <taxon>Fabales</taxon>
        <taxon>Fabaceae</taxon>
        <taxon>Papilionoideae</taxon>
        <taxon>50 kb inversion clade</taxon>
        <taxon>NPAAA clade</taxon>
        <taxon>Hologalegina</taxon>
        <taxon>IRL clade</taxon>
        <taxon>Fabeae</taxon>
        <taxon>Lathyrus</taxon>
    </lineage>
</organism>
<evidence type="ECO:0000256" key="10">
    <source>
        <dbReference type="ARBA" id="ARBA00035011"/>
    </source>
</evidence>
<dbReference type="EMBL" id="JAMSHJ010000001">
    <property type="protein sequence ID" value="KAI5441267.1"/>
    <property type="molecule type" value="Genomic_DNA"/>
</dbReference>
<dbReference type="GO" id="GO:0009055">
    <property type="term" value="F:electron transfer activity"/>
    <property type="evidence" value="ECO:0007669"/>
    <property type="project" value="InterPro"/>
</dbReference>
<evidence type="ECO:0000259" key="14">
    <source>
        <dbReference type="PROSITE" id="PS51485"/>
    </source>
</evidence>
<evidence type="ECO:0000256" key="11">
    <source>
        <dbReference type="ARBA" id="ARBA00037626"/>
    </source>
</evidence>
<feature type="compositionally biased region" description="Pro residues" evidence="12">
    <location>
        <begin position="165"/>
        <end position="178"/>
    </location>
</feature>
<protein>
    <recommendedName>
        <fullName evidence="14">Phytocyanin domain-containing protein</fullName>
    </recommendedName>
</protein>
<feature type="region of interest" description="Disordered" evidence="12">
    <location>
        <begin position="126"/>
        <end position="181"/>
    </location>
</feature>
<evidence type="ECO:0000256" key="2">
    <source>
        <dbReference type="ARBA" id="ARBA00022458"/>
    </source>
</evidence>
<feature type="signal peptide" evidence="13">
    <location>
        <begin position="1"/>
        <end position="26"/>
    </location>
</feature>
<feature type="region of interest" description="Disordered" evidence="12">
    <location>
        <begin position="204"/>
        <end position="244"/>
    </location>
</feature>
<dbReference type="GO" id="GO:0005886">
    <property type="term" value="C:plasma membrane"/>
    <property type="evidence" value="ECO:0007669"/>
    <property type="project" value="UniProtKB-SubCell"/>
</dbReference>
<keyword evidence="8" id="KW-0325">Glycoprotein</keyword>
<keyword evidence="9" id="KW-0449">Lipoprotein</keyword>
<evidence type="ECO:0000256" key="8">
    <source>
        <dbReference type="ARBA" id="ARBA00023180"/>
    </source>
</evidence>
<evidence type="ECO:0000256" key="12">
    <source>
        <dbReference type="SAM" id="MobiDB-lite"/>
    </source>
</evidence>
<comment type="similarity">
    <text evidence="10">Belongs to the early nodulin-like (ENODL) family.</text>
</comment>
<evidence type="ECO:0000256" key="7">
    <source>
        <dbReference type="ARBA" id="ARBA00023157"/>
    </source>
</evidence>
<evidence type="ECO:0000313" key="15">
    <source>
        <dbReference type="EMBL" id="KAI5441267.1"/>
    </source>
</evidence>
<evidence type="ECO:0000256" key="1">
    <source>
        <dbReference type="ARBA" id="ARBA00004609"/>
    </source>
</evidence>
<dbReference type="PROSITE" id="PS51485">
    <property type="entry name" value="PHYTOCYANIN"/>
    <property type="match status" value="1"/>
</dbReference>
<dbReference type="Gene3D" id="2.60.40.420">
    <property type="entry name" value="Cupredoxins - blue copper proteins"/>
    <property type="match status" value="1"/>
</dbReference>
<dbReference type="GO" id="GO:0098552">
    <property type="term" value="C:side of membrane"/>
    <property type="evidence" value="ECO:0007669"/>
    <property type="project" value="UniProtKB-KW"/>
</dbReference>
<sequence length="264" mass="26901">MSQLRNMSIILVVFAFVATILERTEAADHTVGDSTGWTSSAGAKFYSDWASNNTFKQNDVLVFNFFAGAHTVAATNKADFDNCNVNQNTNDIITTSPARVTLNRTGDFYFICTVSSHCQSGGQKLTIKVPTSSSSTPPSSTPPSPTPPSSGTTPTPPTSGGTPSPSSPTQPDATPPSPGSATAIVATFPALIAIVINLLEKIATSSSSTPPPSSGTTPTPPTSGGTPSPSSPTQHGATPPSPGSATAIVATFPALIAIVINLLL</sequence>
<comment type="caution">
    <text evidence="15">The sequence shown here is derived from an EMBL/GenBank/DDBJ whole genome shotgun (WGS) entry which is preliminary data.</text>
</comment>
<feature type="compositionally biased region" description="Pro residues" evidence="12">
    <location>
        <begin position="139"/>
        <end position="148"/>
    </location>
</feature>
<dbReference type="InterPro" id="IPR003245">
    <property type="entry name" value="Phytocyanin_dom"/>
</dbReference>
<feature type="compositionally biased region" description="Low complexity" evidence="12">
    <location>
        <begin position="222"/>
        <end position="233"/>
    </location>
</feature>
<evidence type="ECO:0000256" key="13">
    <source>
        <dbReference type="SAM" id="SignalP"/>
    </source>
</evidence>
<comment type="function">
    <text evidence="11">May act as a carbohydrate transporter.</text>
</comment>
<keyword evidence="16" id="KW-1185">Reference proteome</keyword>
<dbReference type="Proteomes" id="UP001058974">
    <property type="component" value="Chromosome 1"/>
</dbReference>
<dbReference type="Pfam" id="PF02298">
    <property type="entry name" value="Cu_bind_like"/>
    <property type="match status" value="1"/>
</dbReference>
<gene>
    <name evidence="15" type="ORF">KIW84_010648</name>
</gene>
<name>A0A9D4YLU2_PEA</name>
<dbReference type="SUPFAM" id="SSF49503">
    <property type="entry name" value="Cupredoxins"/>
    <property type="match status" value="1"/>
</dbReference>
<feature type="compositionally biased region" description="Low complexity" evidence="12">
    <location>
        <begin position="149"/>
        <end position="164"/>
    </location>
</feature>
<dbReference type="InterPro" id="IPR039391">
    <property type="entry name" value="Phytocyanin-like"/>
</dbReference>
<keyword evidence="5 13" id="KW-0732">Signal</keyword>
<dbReference type="Gramene" id="Psat01G0064800-T1">
    <property type="protein sequence ID" value="KAI5441267.1"/>
    <property type="gene ID" value="KIW84_010648"/>
</dbReference>
<evidence type="ECO:0000256" key="3">
    <source>
        <dbReference type="ARBA" id="ARBA00022475"/>
    </source>
</evidence>
<evidence type="ECO:0000256" key="9">
    <source>
        <dbReference type="ARBA" id="ARBA00023288"/>
    </source>
</evidence>
<evidence type="ECO:0000313" key="16">
    <source>
        <dbReference type="Proteomes" id="UP001058974"/>
    </source>
</evidence>